<dbReference type="GO" id="GO:0019005">
    <property type="term" value="C:SCF ubiquitin ligase complex"/>
    <property type="evidence" value="ECO:0007669"/>
    <property type="project" value="TreeGrafter"/>
</dbReference>
<dbReference type="OrthoDB" id="10257471at2759"/>
<dbReference type="GO" id="GO:0031146">
    <property type="term" value="P:SCF-dependent proteasomal ubiquitin-dependent protein catabolic process"/>
    <property type="evidence" value="ECO:0007669"/>
    <property type="project" value="TreeGrafter"/>
</dbReference>
<dbReference type="InterPro" id="IPR006553">
    <property type="entry name" value="Leu-rich_rpt_Cys-con_subtyp"/>
</dbReference>
<keyword evidence="1" id="KW-0833">Ubl conjugation pathway</keyword>
<dbReference type="Pfam" id="PF12937">
    <property type="entry name" value="F-box-like"/>
    <property type="match status" value="1"/>
</dbReference>
<evidence type="ECO:0000313" key="4">
    <source>
        <dbReference type="Proteomes" id="UP000502823"/>
    </source>
</evidence>
<dbReference type="InterPro" id="IPR036047">
    <property type="entry name" value="F-box-like_dom_sf"/>
</dbReference>
<dbReference type="Gene3D" id="1.20.1280.50">
    <property type="match status" value="1"/>
</dbReference>
<dbReference type="PANTHER" id="PTHR16134:SF148">
    <property type="entry name" value="S-PHASE KINASE-ASSOCIATED PROTEIN 2, ISOFORM A"/>
    <property type="match status" value="1"/>
</dbReference>
<dbReference type="SUPFAM" id="SSF52047">
    <property type="entry name" value="RNI-like"/>
    <property type="match status" value="1"/>
</dbReference>
<dbReference type="AlphaFoldDB" id="A0A6L2Q4C3"/>
<comment type="caution">
    <text evidence="3">The sequence shown here is derived from an EMBL/GenBank/DDBJ whole genome shotgun (WGS) entry which is preliminary data.</text>
</comment>
<evidence type="ECO:0000259" key="2">
    <source>
        <dbReference type="PROSITE" id="PS50181"/>
    </source>
</evidence>
<dbReference type="Proteomes" id="UP000502823">
    <property type="component" value="Unassembled WGS sequence"/>
</dbReference>
<dbReference type="SMART" id="SM00367">
    <property type="entry name" value="LRR_CC"/>
    <property type="match status" value="4"/>
</dbReference>
<reference evidence="4" key="1">
    <citation type="submission" date="2020-01" db="EMBL/GenBank/DDBJ databases">
        <title>Draft genome sequence of the Termite Coptotermes fromosanus.</title>
        <authorList>
            <person name="Itakura S."/>
            <person name="Yosikawa Y."/>
            <person name="Umezawa K."/>
        </authorList>
    </citation>
    <scope>NUCLEOTIDE SEQUENCE [LARGE SCALE GENOMIC DNA]</scope>
</reference>
<evidence type="ECO:0000313" key="3">
    <source>
        <dbReference type="EMBL" id="GFG37698.1"/>
    </source>
</evidence>
<dbReference type="InParanoid" id="A0A6L2Q4C3"/>
<dbReference type="PANTHER" id="PTHR16134">
    <property type="entry name" value="F-BOX/TPR REPEAT PROTEIN POF3"/>
    <property type="match status" value="1"/>
</dbReference>
<gene>
    <name evidence="3" type="ORF">Cfor_12181</name>
</gene>
<feature type="domain" description="F-box" evidence="2">
    <location>
        <begin position="220"/>
        <end position="267"/>
    </location>
</feature>
<dbReference type="SUPFAM" id="SSF81383">
    <property type="entry name" value="F-box domain"/>
    <property type="match status" value="1"/>
</dbReference>
<keyword evidence="4" id="KW-1185">Reference proteome</keyword>
<accession>A0A6L2Q4C3</accession>
<dbReference type="EMBL" id="BLKM01000712">
    <property type="protein sequence ID" value="GFG37698.1"/>
    <property type="molecule type" value="Genomic_DNA"/>
</dbReference>
<sequence>MNGDSFIKWLRERLILNLPPRSVIVLGNAPYHSVQNCPATTSNSTKKGMPVWLSDRNMPFSPNMFKAELFEICVPLAHTGSHGRKIFCHYITTMKRTKHQKKTDYEGEEEMDSFENPKKIYCSHKMTNISPCVNIRYHLRSRTIFDCEKCEGHALDNNISVVRESAILKTSYSAQTRYSVRNIPTEDVVGRPSTKVDTFTWQQPISKYSKHSINDRFECEPCIMKLPNEVITMIFSYLNVCELSTSVAPVCKHWHVVAHSPALWRKLCFDGDRISTESAKSLLTKSPHLSELIISNRDDVEQLLSHVCKTNRCVESVAVTRCSKSEVVNSWEWGLLHARCLNRLIKCCSKIRSLKLNDLRIRSDKFYGNLGILLPKLTCLHLSHSHFLTSKQIKNIAMKCCNLAQLWLSGENCCGHKEEWENAYQTLFQQRCRTLTHLQFDASKLRDEAFKDLSLCINLKFLHLNKAVELFSVGLNAIGTLPNLISLQLHKVRHLCSTKFLHLFQNGNSANLVNLSLVGCTCINDECASTIARLCPRLHVLSLALVEGITDKGIEIILKQCSSLHYLDIYDMKNITGVSFNYIPRYARELSFLVIEDLCDDEKEMHLKTLLELNSKLRVHRTNTWKIGQSGLLLRMYKLILKLKSNECCVKGWTESRCIPLIGSCKHGI</sequence>
<protein>
    <recommendedName>
        <fullName evidence="2">F-box domain-containing protein</fullName>
    </recommendedName>
</protein>
<dbReference type="InterPro" id="IPR001810">
    <property type="entry name" value="F-box_dom"/>
</dbReference>
<organism evidence="3 4">
    <name type="scientific">Coptotermes formosanus</name>
    <name type="common">Formosan subterranean termite</name>
    <dbReference type="NCBI Taxonomy" id="36987"/>
    <lineage>
        <taxon>Eukaryota</taxon>
        <taxon>Metazoa</taxon>
        <taxon>Ecdysozoa</taxon>
        <taxon>Arthropoda</taxon>
        <taxon>Hexapoda</taxon>
        <taxon>Insecta</taxon>
        <taxon>Pterygota</taxon>
        <taxon>Neoptera</taxon>
        <taxon>Polyneoptera</taxon>
        <taxon>Dictyoptera</taxon>
        <taxon>Blattodea</taxon>
        <taxon>Blattoidea</taxon>
        <taxon>Termitoidae</taxon>
        <taxon>Rhinotermitidae</taxon>
        <taxon>Coptotermes</taxon>
    </lineage>
</organism>
<dbReference type="InterPro" id="IPR032675">
    <property type="entry name" value="LRR_dom_sf"/>
</dbReference>
<dbReference type="Gene3D" id="3.80.10.10">
    <property type="entry name" value="Ribonuclease Inhibitor"/>
    <property type="match status" value="2"/>
</dbReference>
<evidence type="ECO:0000256" key="1">
    <source>
        <dbReference type="ARBA" id="ARBA00022786"/>
    </source>
</evidence>
<dbReference type="PROSITE" id="PS50181">
    <property type="entry name" value="FBOX"/>
    <property type="match status" value="1"/>
</dbReference>
<proteinExistence type="predicted"/>
<name>A0A6L2Q4C3_COPFO</name>